<dbReference type="Proteomes" id="UP001521181">
    <property type="component" value="Unassembled WGS sequence"/>
</dbReference>
<evidence type="ECO:0000256" key="1">
    <source>
        <dbReference type="SAM" id="MobiDB-lite"/>
    </source>
</evidence>
<organism evidence="3 4">
    <name type="scientific">Rhodobacter flavimaris</name>
    <dbReference type="NCBI Taxonomy" id="2907145"/>
    <lineage>
        <taxon>Bacteria</taxon>
        <taxon>Pseudomonadati</taxon>
        <taxon>Pseudomonadota</taxon>
        <taxon>Alphaproteobacteria</taxon>
        <taxon>Rhodobacterales</taxon>
        <taxon>Rhodobacter group</taxon>
        <taxon>Rhodobacter</taxon>
    </lineage>
</organism>
<protein>
    <submittedName>
        <fullName evidence="3">Uncharacterized protein</fullName>
    </submittedName>
</protein>
<sequence length="136" mass="13744">MTFTTKTAFAALALIAASVGTQASAKGNAGASMAACASHVISACNQNSKHPEACTSAGLDACEELHGSASQSAPAIGRIRIIERPDGTYRVVLEGKPVPRPGRNNDSGNGGSNDDGDTNDTPDRSPSDSAADSISR</sequence>
<name>A0ABS8YXK6_9RHOB</name>
<evidence type="ECO:0000313" key="3">
    <source>
        <dbReference type="EMBL" id="MCE5973181.1"/>
    </source>
</evidence>
<keyword evidence="4" id="KW-1185">Reference proteome</keyword>
<feature type="chain" id="PRO_5046623500" evidence="2">
    <location>
        <begin position="26"/>
        <end position="136"/>
    </location>
</feature>
<feature type="compositionally biased region" description="Low complexity" evidence="1">
    <location>
        <begin position="127"/>
        <end position="136"/>
    </location>
</feature>
<evidence type="ECO:0000313" key="4">
    <source>
        <dbReference type="Proteomes" id="UP001521181"/>
    </source>
</evidence>
<dbReference type="EMBL" id="JAJUOS010000004">
    <property type="protein sequence ID" value="MCE5973181.1"/>
    <property type="molecule type" value="Genomic_DNA"/>
</dbReference>
<keyword evidence="2" id="KW-0732">Signal</keyword>
<feature type="region of interest" description="Disordered" evidence="1">
    <location>
        <begin position="93"/>
        <end position="136"/>
    </location>
</feature>
<feature type="signal peptide" evidence="2">
    <location>
        <begin position="1"/>
        <end position="25"/>
    </location>
</feature>
<dbReference type="RefSeq" id="WP_233676185.1">
    <property type="nucleotide sequence ID" value="NZ_JAJUOS010000004.1"/>
</dbReference>
<comment type="caution">
    <text evidence="3">The sequence shown here is derived from an EMBL/GenBank/DDBJ whole genome shotgun (WGS) entry which is preliminary data.</text>
</comment>
<accession>A0ABS8YXK6</accession>
<gene>
    <name evidence="3" type="ORF">LZA78_06800</name>
</gene>
<proteinExistence type="predicted"/>
<evidence type="ECO:0000256" key="2">
    <source>
        <dbReference type="SAM" id="SignalP"/>
    </source>
</evidence>
<reference evidence="3 4" key="1">
    <citation type="submission" date="2021-12" db="EMBL/GenBank/DDBJ databases">
        <title>Sinirhodobacter sp. WL0062 is a bacterium isolated from seawater.</title>
        <authorList>
            <person name="Wang L."/>
            <person name="He W."/>
            <person name="Zhang D.-F."/>
        </authorList>
    </citation>
    <scope>NUCLEOTIDE SEQUENCE [LARGE SCALE GENOMIC DNA]</scope>
    <source>
        <strain evidence="3 4">WL0062</strain>
    </source>
</reference>